<dbReference type="Gene3D" id="3.30.1200.10">
    <property type="entry name" value="YggU-like"/>
    <property type="match status" value="1"/>
</dbReference>
<dbReference type="PANTHER" id="PTHR13420">
    <property type="entry name" value="UPF0235 PROTEIN C15ORF40"/>
    <property type="match status" value="1"/>
</dbReference>
<accession>A0A517WSG0</accession>
<evidence type="ECO:0000313" key="4">
    <source>
        <dbReference type="Proteomes" id="UP000318384"/>
    </source>
</evidence>
<dbReference type="GO" id="GO:0005737">
    <property type="term" value="C:cytoplasm"/>
    <property type="evidence" value="ECO:0007669"/>
    <property type="project" value="TreeGrafter"/>
</dbReference>
<dbReference type="Proteomes" id="UP000318384">
    <property type="component" value="Chromosome"/>
</dbReference>
<dbReference type="PANTHER" id="PTHR13420:SF7">
    <property type="entry name" value="UPF0235 PROTEIN C15ORF40"/>
    <property type="match status" value="1"/>
</dbReference>
<organism evidence="3 4">
    <name type="scientific">Gimesia aquarii</name>
    <dbReference type="NCBI Taxonomy" id="2527964"/>
    <lineage>
        <taxon>Bacteria</taxon>
        <taxon>Pseudomonadati</taxon>
        <taxon>Planctomycetota</taxon>
        <taxon>Planctomycetia</taxon>
        <taxon>Planctomycetales</taxon>
        <taxon>Planctomycetaceae</taxon>
        <taxon>Gimesia</taxon>
    </lineage>
</organism>
<dbReference type="Pfam" id="PF02594">
    <property type="entry name" value="DUF167"/>
    <property type="match status" value="1"/>
</dbReference>
<dbReference type="NCBIfam" id="TIGR00251">
    <property type="entry name" value="DUF167 family protein"/>
    <property type="match status" value="1"/>
</dbReference>
<reference evidence="3 4" key="1">
    <citation type="submission" date="2019-03" db="EMBL/GenBank/DDBJ databases">
        <title>Deep-cultivation of Planctomycetes and their phenomic and genomic characterization uncovers novel biology.</title>
        <authorList>
            <person name="Wiegand S."/>
            <person name="Jogler M."/>
            <person name="Boedeker C."/>
            <person name="Pinto D."/>
            <person name="Vollmers J."/>
            <person name="Rivas-Marin E."/>
            <person name="Kohn T."/>
            <person name="Peeters S.H."/>
            <person name="Heuer A."/>
            <person name="Rast P."/>
            <person name="Oberbeckmann S."/>
            <person name="Bunk B."/>
            <person name="Jeske O."/>
            <person name="Meyerdierks A."/>
            <person name="Storesund J.E."/>
            <person name="Kallscheuer N."/>
            <person name="Luecker S."/>
            <person name="Lage O.M."/>
            <person name="Pohl T."/>
            <person name="Merkel B.J."/>
            <person name="Hornburger P."/>
            <person name="Mueller R.-W."/>
            <person name="Bruemmer F."/>
            <person name="Labrenz M."/>
            <person name="Spormann A.M."/>
            <person name="Op den Camp H."/>
            <person name="Overmann J."/>
            <person name="Amann R."/>
            <person name="Jetten M.S.M."/>
            <person name="Mascher T."/>
            <person name="Medema M.H."/>
            <person name="Devos D.P."/>
            <person name="Kaster A.-K."/>
            <person name="Ovreas L."/>
            <person name="Rohde M."/>
            <person name="Galperin M.Y."/>
            <person name="Jogler C."/>
        </authorList>
    </citation>
    <scope>NUCLEOTIDE SEQUENCE [LARGE SCALE GENOMIC DNA]</scope>
    <source>
        <strain evidence="3 4">V202</strain>
    </source>
</reference>
<sequence length="101" mass="11218">MTEEVKLEVVGTAVLLPVQAQPRSSKNQIDGIHDGRLKVCVTQIPEKGKANKALLKVIHEGLKLKRSQIELYKGEATSLKIFRITEISLDELQSQIAKSIK</sequence>
<dbReference type="SMART" id="SM01152">
    <property type="entry name" value="DUF167"/>
    <property type="match status" value="1"/>
</dbReference>
<dbReference type="InterPro" id="IPR003746">
    <property type="entry name" value="DUF167"/>
</dbReference>
<protein>
    <recommendedName>
        <fullName evidence="2">UPF0235 protein V202x_15590</fullName>
    </recommendedName>
</protein>
<evidence type="ECO:0000256" key="1">
    <source>
        <dbReference type="ARBA" id="ARBA00010364"/>
    </source>
</evidence>
<evidence type="ECO:0000313" key="3">
    <source>
        <dbReference type="EMBL" id="QDU08194.1"/>
    </source>
</evidence>
<dbReference type="SUPFAM" id="SSF69786">
    <property type="entry name" value="YggU-like"/>
    <property type="match status" value="1"/>
</dbReference>
<dbReference type="EMBL" id="CP037422">
    <property type="protein sequence ID" value="QDU08194.1"/>
    <property type="molecule type" value="Genomic_DNA"/>
</dbReference>
<dbReference type="AlphaFoldDB" id="A0A517WSG0"/>
<dbReference type="HAMAP" id="MF_00634">
    <property type="entry name" value="UPF0235"/>
    <property type="match status" value="1"/>
</dbReference>
<gene>
    <name evidence="3" type="ORF">V202x_15590</name>
</gene>
<dbReference type="RefSeq" id="WP_197993275.1">
    <property type="nucleotide sequence ID" value="NZ_CP037422.1"/>
</dbReference>
<keyword evidence="4" id="KW-1185">Reference proteome</keyword>
<name>A0A517WSG0_9PLAN</name>
<evidence type="ECO:0000256" key="2">
    <source>
        <dbReference type="HAMAP-Rule" id="MF_00634"/>
    </source>
</evidence>
<proteinExistence type="inferred from homology"/>
<dbReference type="InterPro" id="IPR036591">
    <property type="entry name" value="YggU-like_sf"/>
</dbReference>
<comment type="similarity">
    <text evidence="1 2">Belongs to the UPF0235 family.</text>
</comment>